<evidence type="ECO:0000256" key="1">
    <source>
        <dbReference type="ARBA" id="ARBA00004496"/>
    </source>
</evidence>
<organism evidence="9 10">
    <name type="scientific">Brachybacterium tyrofermentans</name>
    <dbReference type="NCBI Taxonomy" id="47848"/>
    <lineage>
        <taxon>Bacteria</taxon>
        <taxon>Bacillati</taxon>
        <taxon>Actinomycetota</taxon>
        <taxon>Actinomycetes</taxon>
        <taxon>Micrococcales</taxon>
        <taxon>Dermabacteraceae</taxon>
        <taxon>Brachybacterium</taxon>
    </lineage>
</organism>
<dbReference type="PANTHER" id="PTHR33602:SF1">
    <property type="entry name" value="REGULATORY PROTEIN RECX FAMILY PROTEIN"/>
    <property type="match status" value="1"/>
</dbReference>
<evidence type="ECO:0000256" key="6">
    <source>
        <dbReference type="SAM" id="MobiDB-lite"/>
    </source>
</evidence>
<keyword evidence="4 5" id="KW-0963">Cytoplasm</keyword>
<proteinExistence type="inferred from homology"/>
<evidence type="ECO:0000313" key="9">
    <source>
        <dbReference type="EMBL" id="MFC5296606.1"/>
    </source>
</evidence>
<dbReference type="InterPro" id="IPR003783">
    <property type="entry name" value="Regulatory_RecX"/>
</dbReference>
<gene>
    <name evidence="5" type="primary">recX</name>
    <name evidence="9" type="ORF">ACFPK8_03720</name>
</gene>
<dbReference type="Pfam" id="PF02631">
    <property type="entry name" value="RecX_HTH2"/>
    <property type="match status" value="1"/>
</dbReference>
<dbReference type="HAMAP" id="MF_01114">
    <property type="entry name" value="RecX"/>
    <property type="match status" value="1"/>
</dbReference>
<dbReference type="Pfam" id="PF21982">
    <property type="entry name" value="RecX_HTH1"/>
    <property type="match status" value="1"/>
</dbReference>
<evidence type="ECO:0000256" key="2">
    <source>
        <dbReference type="ARBA" id="ARBA00009695"/>
    </source>
</evidence>
<dbReference type="Proteomes" id="UP001595937">
    <property type="component" value="Unassembled WGS sequence"/>
</dbReference>
<comment type="subcellular location">
    <subcellularLocation>
        <location evidence="1 5">Cytoplasm</location>
    </subcellularLocation>
</comment>
<feature type="domain" description="RecX second three-helical" evidence="7">
    <location>
        <begin position="112"/>
        <end position="153"/>
    </location>
</feature>
<evidence type="ECO:0000313" key="10">
    <source>
        <dbReference type="Proteomes" id="UP001595937"/>
    </source>
</evidence>
<evidence type="ECO:0000256" key="5">
    <source>
        <dbReference type="HAMAP-Rule" id="MF_01114"/>
    </source>
</evidence>
<dbReference type="PANTHER" id="PTHR33602">
    <property type="entry name" value="REGULATORY PROTEIN RECX FAMILY PROTEIN"/>
    <property type="match status" value="1"/>
</dbReference>
<evidence type="ECO:0000259" key="7">
    <source>
        <dbReference type="Pfam" id="PF02631"/>
    </source>
</evidence>
<dbReference type="RefSeq" id="WP_193116292.1">
    <property type="nucleotide sequence ID" value="NZ_JABUXW010000003.1"/>
</dbReference>
<dbReference type="InterPro" id="IPR036388">
    <property type="entry name" value="WH-like_DNA-bd_sf"/>
</dbReference>
<keyword evidence="10" id="KW-1185">Reference proteome</keyword>
<dbReference type="EMBL" id="JBHSLN010000012">
    <property type="protein sequence ID" value="MFC5296606.1"/>
    <property type="molecule type" value="Genomic_DNA"/>
</dbReference>
<evidence type="ECO:0000256" key="4">
    <source>
        <dbReference type="ARBA" id="ARBA00022490"/>
    </source>
</evidence>
<sequence>MADSQLDVGGSRGPEAAAAADIDPGGPRTASEIRSDLSQRTRRILDAPDHAVDPYDAEREKAIVHECRYLMRLLSLRKRSAGEMRDRLAQREVPADVAHEVMARIDRADLIDDAAFAQEWVTQRRSMRALGDEALRRELASRRVESDLIEDALGTGEDDEEERCRDLVRSRIGYRDREQLRSERDGSHRRRLSRRLDALLTRKGYPGSLAVQVIAAELRAAADPAEG</sequence>
<feature type="domain" description="RecX first three-helical" evidence="8">
    <location>
        <begin position="71"/>
        <end position="104"/>
    </location>
</feature>
<reference evidence="10" key="1">
    <citation type="journal article" date="2019" name="Int. J. Syst. Evol. Microbiol.">
        <title>The Global Catalogue of Microorganisms (GCM) 10K type strain sequencing project: providing services to taxonomists for standard genome sequencing and annotation.</title>
        <authorList>
            <consortium name="The Broad Institute Genomics Platform"/>
            <consortium name="The Broad Institute Genome Sequencing Center for Infectious Disease"/>
            <person name="Wu L."/>
            <person name="Ma J."/>
        </authorList>
    </citation>
    <scope>NUCLEOTIDE SEQUENCE [LARGE SCALE GENOMIC DNA]</scope>
    <source>
        <strain evidence="10">CGMCC 1.16455</strain>
    </source>
</reference>
<feature type="region of interest" description="Disordered" evidence="6">
    <location>
        <begin position="1"/>
        <end position="40"/>
    </location>
</feature>
<name>A0ABW0FCH9_9MICO</name>
<feature type="compositionally biased region" description="Basic and acidic residues" evidence="6">
    <location>
        <begin position="31"/>
        <end position="40"/>
    </location>
</feature>
<comment type="similarity">
    <text evidence="2 5">Belongs to the RecX family.</text>
</comment>
<accession>A0ABW0FCH9</accession>
<protein>
    <recommendedName>
        <fullName evidence="3 5">Regulatory protein RecX</fullName>
    </recommendedName>
</protein>
<evidence type="ECO:0000256" key="3">
    <source>
        <dbReference type="ARBA" id="ARBA00018111"/>
    </source>
</evidence>
<comment type="caution">
    <text evidence="9">The sequence shown here is derived from an EMBL/GenBank/DDBJ whole genome shotgun (WGS) entry which is preliminary data.</text>
</comment>
<evidence type="ECO:0000259" key="8">
    <source>
        <dbReference type="Pfam" id="PF21982"/>
    </source>
</evidence>
<dbReference type="Gene3D" id="1.10.10.10">
    <property type="entry name" value="Winged helix-like DNA-binding domain superfamily/Winged helix DNA-binding domain"/>
    <property type="match status" value="2"/>
</dbReference>
<dbReference type="InterPro" id="IPR053924">
    <property type="entry name" value="RecX_HTH_2nd"/>
</dbReference>
<dbReference type="InterPro" id="IPR053926">
    <property type="entry name" value="RecX_HTH_1st"/>
</dbReference>
<comment type="function">
    <text evidence="5">Modulates RecA activity.</text>
</comment>